<accession>A0AAU9MR46</accession>
<evidence type="ECO:0000313" key="1">
    <source>
        <dbReference type="EMBL" id="CAH1429516.1"/>
    </source>
</evidence>
<dbReference type="EMBL" id="CAKMRJ010002842">
    <property type="protein sequence ID" value="CAH1429516.1"/>
    <property type="molecule type" value="Genomic_DNA"/>
</dbReference>
<gene>
    <name evidence="1" type="ORF">LVIROSA_LOCUS16373</name>
</gene>
<name>A0AAU9MR46_9ASTR</name>
<evidence type="ECO:0000313" key="2">
    <source>
        <dbReference type="Proteomes" id="UP001157418"/>
    </source>
</evidence>
<sequence>MNSHRYDPSLPLTTLNYYPSPPSLIVTDNPIVVAPTSVTILWAQLEEARMGGSFTCVPYHLNKCISSLFRKK</sequence>
<proteinExistence type="predicted"/>
<dbReference type="Proteomes" id="UP001157418">
    <property type="component" value="Unassembled WGS sequence"/>
</dbReference>
<organism evidence="1 2">
    <name type="scientific">Lactuca virosa</name>
    <dbReference type="NCBI Taxonomy" id="75947"/>
    <lineage>
        <taxon>Eukaryota</taxon>
        <taxon>Viridiplantae</taxon>
        <taxon>Streptophyta</taxon>
        <taxon>Embryophyta</taxon>
        <taxon>Tracheophyta</taxon>
        <taxon>Spermatophyta</taxon>
        <taxon>Magnoliopsida</taxon>
        <taxon>eudicotyledons</taxon>
        <taxon>Gunneridae</taxon>
        <taxon>Pentapetalae</taxon>
        <taxon>asterids</taxon>
        <taxon>campanulids</taxon>
        <taxon>Asterales</taxon>
        <taxon>Asteraceae</taxon>
        <taxon>Cichorioideae</taxon>
        <taxon>Cichorieae</taxon>
        <taxon>Lactucinae</taxon>
        <taxon>Lactuca</taxon>
    </lineage>
</organism>
<reference evidence="1 2" key="1">
    <citation type="submission" date="2022-01" db="EMBL/GenBank/DDBJ databases">
        <authorList>
            <person name="Xiong W."/>
            <person name="Schranz E."/>
        </authorList>
    </citation>
    <scope>NUCLEOTIDE SEQUENCE [LARGE SCALE GENOMIC DNA]</scope>
</reference>
<protein>
    <submittedName>
        <fullName evidence="1">Uncharacterized protein</fullName>
    </submittedName>
</protein>
<comment type="caution">
    <text evidence="1">The sequence shown here is derived from an EMBL/GenBank/DDBJ whole genome shotgun (WGS) entry which is preliminary data.</text>
</comment>
<keyword evidence="2" id="KW-1185">Reference proteome</keyword>
<dbReference type="AlphaFoldDB" id="A0AAU9MR46"/>